<evidence type="ECO:0000313" key="3">
    <source>
        <dbReference type="RefSeq" id="XP_012945895.1"/>
    </source>
</evidence>
<proteinExistence type="predicted"/>
<evidence type="ECO:0000313" key="2">
    <source>
        <dbReference type="Proteomes" id="UP000694888"/>
    </source>
</evidence>
<evidence type="ECO:0000259" key="1">
    <source>
        <dbReference type="Pfam" id="PF25899"/>
    </source>
</evidence>
<protein>
    <submittedName>
        <fullName evidence="3">Uncharacterized protein LOC106013790</fullName>
    </submittedName>
</protein>
<dbReference type="Pfam" id="PF25899">
    <property type="entry name" value="DUF7959"/>
    <property type="match status" value="1"/>
</dbReference>
<organism evidence="2 3">
    <name type="scientific">Aplysia californica</name>
    <name type="common">California sea hare</name>
    <dbReference type="NCBI Taxonomy" id="6500"/>
    <lineage>
        <taxon>Eukaryota</taxon>
        <taxon>Metazoa</taxon>
        <taxon>Spiralia</taxon>
        <taxon>Lophotrochozoa</taxon>
        <taxon>Mollusca</taxon>
        <taxon>Gastropoda</taxon>
        <taxon>Heterobranchia</taxon>
        <taxon>Euthyneura</taxon>
        <taxon>Tectipleura</taxon>
        <taxon>Aplysiida</taxon>
        <taxon>Aplysioidea</taxon>
        <taxon>Aplysiidae</taxon>
        <taxon>Aplysia</taxon>
    </lineage>
</organism>
<feature type="non-terminal residue" evidence="3">
    <location>
        <position position="125"/>
    </location>
</feature>
<reference evidence="3" key="1">
    <citation type="submission" date="2025-08" db="UniProtKB">
        <authorList>
            <consortium name="RefSeq"/>
        </authorList>
    </citation>
    <scope>IDENTIFICATION</scope>
</reference>
<feature type="non-terminal residue" evidence="3">
    <location>
        <position position="1"/>
    </location>
</feature>
<sequence length="125" mass="13308">TYRPKILADVTAFKGGILSAITKATGISKLRVSSIKINFENVIRVRAVLLDKAPISGDVKSVKQQVDLKTAGDALMDAIRRGQFTVSLKEAGNAVSSYGVPVIASSVREQEYIVKAPEKGYGTGV</sequence>
<dbReference type="Proteomes" id="UP000694888">
    <property type="component" value="Unplaced"/>
</dbReference>
<feature type="domain" description="DUF7959" evidence="1">
    <location>
        <begin position="10"/>
        <end position="91"/>
    </location>
</feature>
<name>A0ABM1AE10_APLCA</name>
<keyword evidence="2" id="KW-1185">Reference proteome</keyword>
<gene>
    <name evidence="3" type="primary">LOC106013790</name>
</gene>
<dbReference type="GeneID" id="106013790"/>
<dbReference type="InterPro" id="IPR058265">
    <property type="entry name" value="DUF7959"/>
</dbReference>
<accession>A0ABM1AE10</accession>
<dbReference type="RefSeq" id="XP_012945895.1">
    <property type="nucleotide sequence ID" value="XM_013090441.1"/>
</dbReference>